<dbReference type="InterPro" id="IPR019775">
    <property type="entry name" value="WD40_repeat_CS"/>
</dbReference>
<feature type="repeat" description="WD" evidence="3">
    <location>
        <begin position="1452"/>
        <end position="1493"/>
    </location>
</feature>
<dbReference type="PROSITE" id="PS50294">
    <property type="entry name" value="WD_REPEATS_REGION"/>
    <property type="match status" value="14"/>
</dbReference>
<protein>
    <submittedName>
        <fullName evidence="7">WD40 repeat</fullName>
    </submittedName>
</protein>
<dbReference type="InterPro" id="IPR020472">
    <property type="entry name" value="WD40_PAC1"/>
</dbReference>
<dbReference type="InterPro" id="IPR011047">
    <property type="entry name" value="Quinoprotein_ADH-like_sf"/>
</dbReference>
<dbReference type="PRINTS" id="PR00320">
    <property type="entry name" value="GPROTEINBRPT"/>
</dbReference>
<feature type="repeat" description="WD" evidence="3">
    <location>
        <begin position="1620"/>
        <end position="1661"/>
    </location>
</feature>
<feature type="repeat" description="WD" evidence="3">
    <location>
        <begin position="1200"/>
        <end position="1241"/>
    </location>
</feature>
<evidence type="ECO:0000256" key="4">
    <source>
        <dbReference type="SAM" id="MobiDB-lite"/>
    </source>
</evidence>
<dbReference type="InterPro" id="IPR001646">
    <property type="entry name" value="5peptide_repeat"/>
</dbReference>
<evidence type="ECO:0000256" key="2">
    <source>
        <dbReference type="ARBA" id="ARBA00022737"/>
    </source>
</evidence>
<feature type="region of interest" description="Disordered" evidence="4">
    <location>
        <begin position="775"/>
        <end position="813"/>
    </location>
</feature>
<dbReference type="InterPro" id="IPR015943">
    <property type="entry name" value="WD40/YVTN_repeat-like_dom_sf"/>
</dbReference>
<dbReference type="Gene3D" id="2.130.10.10">
    <property type="entry name" value="YVTN repeat-like/Quinoprotein amine dehydrogenase"/>
    <property type="match status" value="5"/>
</dbReference>
<dbReference type="PANTHER" id="PTHR19848">
    <property type="entry name" value="WD40 REPEAT PROTEIN"/>
    <property type="match status" value="1"/>
</dbReference>
<organism evidence="7">
    <name type="scientific">Candidatus Kentrum sp. DK</name>
    <dbReference type="NCBI Taxonomy" id="2126562"/>
    <lineage>
        <taxon>Bacteria</taxon>
        <taxon>Pseudomonadati</taxon>
        <taxon>Pseudomonadota</taxon>
        <taxon>Gammaproteobacteria</taxon>
        <taxon>Candidatus Kentrum</taxon>
    </lineage>
</organism>
<evidence type="ECO:0000256" key="3">
    <source>
        <dbReference type="PROSITE-ProRule" id="PRU00221"/>
    </source>
</evidence>
<dbReference type="SUPFAM" id="SSF69322">
    <property type="entry name" value="Tricorn protease domain 2"/>
    <property type="match status" value="1"/>
</dbReference>
<feature type="repeat" description="WD" evidence="3">
    <location>
        <begin position="1410"/>
        <end position="1451"/>
    </location>
</feature>
<dbReference type="Pfam" id="PF00805">
    <property type="entry name" value="Pentapeptide"/>
    <property type="match status" value="2"/>
</dbReference>
<dbReference type="Pfam" id="PF22737">
    <property type="entry name" value="NNH6"/>
    <property type="match status" value="1"/>
</dbReference>
<dbReference type="Pfam" id="PF00400">
    <property type="entry name" value="WD40"/>
    <property type="match status" value="14"/>
</dbReference>
<reference evidence="7" key="1">
    <citation type="submission" date="2019-02" db="EMBL/GenBank/DDBJ databases">
        <authorList>
            <person name="Gruber-Vodicka R. H."/>
            <person name="Seah K. B. B."/>
        </authorList>
    </citation>
    <scope>NUCLEOTIDE SEQUENCE</scope>
    <source>
        <strain evidence="7">BECK_DK161</strain>
    </source>
</reference>
<evidence type="ECO:0000313" key="7">
    <source>
        <dbReference type="EMBL" id="VFJ58997.1"/>
    </source>
</evidence>
<sequence length="1770" mass="195394">MPFETPLPPNAVRRALDGIRSALGPEDLRRLDRLEPLIRDDSLIDLGEALTALYPDRDRGNALAGWRQFRKRLREAASERGLALSLDTDNQKQQPPERRVAWFSGEDPIREKMDRYNRGETGNVDPKRRVPQELVDLEREKLPWVRCFVSYAHKDRAKKEDLLERLEERFTLSTDYRFRDWTDAGILPGEDWEEEIRRAIAECDFGLLLVSHAFLGSAFIIREELPHFLPEPSGGETGLLIPVALKKVALDGSIDLKGLASRQIFRDDKERAFSECRGNAKEAFADQLFRAILERLNKALPLREPEEGPAREPAPSSAPRDRPLPSRGHRFTETTDPETTDPDTAQARRWINHLRQETRHAFHPVDTQAVLATMAKAEPGRSDYDGERFDALEYLLKWATDPKAPPYGALLGEYGMGKTTTCKVLTQALLDRRAAPPEDADNAVSPMPFYLDLRHLGDRAKDNPTLETILDTVLTRSWRGGNAGISAQEVIRGVREAGALVIFDGLDEVLVHLTPSGGQAFIREIWRILPPPPVAGQGANPTPKPGKLLVSCRTHYFRTLRAQQNWFTGEERDGVRAGRYASLLLVPFSEAQIARYLELNLPGREQDRILELIASVHNLPELAERPYTLSLIAEHIPFIERLRAEGRPVRGVTLYRQMVASWLERDDGKHQLTPGHKQQLMERFAATLWQRGLRDWSVDDVEQWLMDFFLAHPGIAAHYQGKDRELLKEDLRTATFLVRHGEDRFRFAHTSLQEFFLAGFLYRALRAGRPEDWALPAPGGAASQGDPLADRPDAPGDQIGQTSRIGNPKPMLLPSPETLGFLTDLVMEGSAGEGAEAVIRTLKAIRDQYRPGASELLLTWFLEAGGVDRRAPGAQPPDGQSTENNTVDALRLSTLHNAKYHTKQDKRAPGAQPPDGQSTENNTVDALRLSTLQGTGAAPFPLSLARMDLTGADLRGWKFIGPAEGPPLNLRGIRLARARLENARFRQVDLTGADCAGARMDRVEVLAARMGDATLAGASLTGALFRRVDLRGSTFTGADGSGSFGSFGARFVLCRLQEVRGLDPEDPNVRFAVCEPAAFRSRFPGDAGSIAGATPRGCPSSSAPHDHPSAPRLRWLMGHTSAITCCAFSPDGRRLLSASWDHTLRLWDAQTGQTLMALPGHKNDVNFCAFSSDGRRLLSASNDKTLRLWDAQTGQPLITLLGHEDDVSSCAFSPDGRRLLSASWDHTLRLWDAQTGEALIVLQGHEHYVTSCAFSPDGRRLLSASDDKTLRLWDAQTGETLMVLPGHEDDINSCAFSPDGRRLLSASGDNTLRLWDAETGEALAVLRGHEDSVLSCAFSPDGRRLLSAGLDNTLRLWDGETLESLAVLRGQEDRVRSCAFSPDGQRLLSASGDNTLRLWEAETGQSLRALPGHQNWVTCCAFSPDGRRLLSGGGDSTLRLWDGETFESLAVLRGHEHWVESCAFSPDGRRLLSAGVDGTLRLWDGETLESLAVLRGHENPVLSCAFSPDGRRLLSASSDKTLRLWDGETLESLAVLRGHQNGVLSCAFSPDGRRLLSASDDKTLRLWDGETFESLAVLQGHQYSVTSCAFSPDGRRLLSASEDNTLRLWDAESGKPLAVLPGHEDPITSCAFSPDGRRLLSASWDHTLRLWDAETGQSLMVLPGHEHWVTCCAFSPDGRRLLSASEDNTLRLWDAETGAEVVCIHLADGEYAALPAAGGWPLALSAEAWRYLGWVVAAPGQGLTRYPLEAHPEYGEYAARRRALPPGGGA</sequence>
<dbReference type="PROSITE" id="PS00678">
    <property type="entry name" value="WD_REPEATS_1"/>
    <property type="match status" value="9"/>
</dbReference>
<dbReference type="CDD" id="cd00200">
    <property type="entry name" value="WD40"/>
    <property type="match status" value="2"/>
</dbReference>
<evidence type="ECO:0000256" key="1">
    <source>
        <dbReference type="ARBA" id="ARBA00022574"/>
    </source>
</evidence>
<dbReference type="PROSITE" id="PS50082">
    <property type="entry name" value="WD_REPEATS_2"/>
    <property type="match status" value="14"/>
</dbReference>
<dbReference type="PANTHER" id="PTHR19848:SF8">
    <property type="entry name" value="F-BOX AND WD REPEAT DOMAIN CONTAINING 7"/>
    <property type="match status" value="1"/>
</dbReference>
<feature type="repeat" description="WD" evidence="3">
    <location>
        <begin position="1158"/>
        <end position="1199"/>
    </location>
</feature>
<feature type="repeat" description="WD" evidence="3">
    <location>
        <begin position="1284"/>
        <end position="1325"/>
    </location>
</feature>
<dbReference type="FunFam" id="2.130.10.10:FF:000228">
    <property type="entry name" value="COMPASS-like H3K4 histone methylase component WDR5A"/>
    <property type="match status" value="2"/>
</dbReference>
<feature type="region of interest" description="Disordered" evidence="4">
    <location>
        <begin position="1090"/>
        <end position="1109"/>
    </location>
</feature>
<dbReference type="InterPro" id="IPR027417">
    <property type="entry name" value="P-loop_NTPase"/>
</dbReference>
<feature type="region of interest" description="Disordered" evidence="4">
    <location>
        <begin position="300"/>
        <end position="344"/>
    </location>
</feature>
<feature type="compositionally biased region" description="Basic and acidic residues" evidence="4">
    <location>
        <begin position="300"/>
        <end position="310"/>
    </location>
</feature>
<name>A0A450SY19_9GAMM</name>
<feature type="repeat" description="WD" evidence="3">
    <location>
        <begin position="1494"/>
        <end position="1535"/>
    </location>
</feature>
<dbReference type="Gene3D" id="3.40.50.10140">
    <property type="entry name" value="Toll/interleukin-1 receptor homology (TIR) domain"/>
    <property type="match status" value="1"/>
</dbReference>
<feature type="repeat" description="WD" evidence="3">
    <location>
        <begin position="1326"/>
        <end position="1367"/>
    </location>
</feature>
<feature type="region of interest" description="Disordered" evidence="4">
    <location>
        <begin position="900"/>
        <end position="921"/>
    </location>
</feature>
<feature type="repeat" description="WD" evidence="3">
    <location>
        <begin position="1242"/>
        <end position="1283"/>
    </location>
</feature>
<feature type="repeat" description="WD" evidence="3">
    <location>
        <begin position="1536"/>
        <end position="1577"/>
    </location>
</feature>
<feature type="repeat" description="WD" evidence="3">
    <location>
        <begin position="1578"/>
        <end position="1619"/>
    </location>
</feature>
<feature type="repeat" description="WD" evidence="3">
    <location>
        <begin position="1368"/>
        <end position="1409"/>
    </location>
</feature>
<dbReference type="InterPro" id="IPR035897">
    <property type="entry name" value="Toll_tir_struct_dom_sf"/>
</dbReference>
<dbReference type="SUPFAM" id="SSF141571">
    <property type="entry name" value="Pentapeptide repeat-like"/>
    <property type="match status" value="1"/>
</dbReference>
<feature type="domain" description="NACHT N-terminal Helical" evidence="6">
    <location>
        <begin position="8"/>
        <end position="119"/>
    </location>
</feature>
<dbReference type="GO" id="GO:0007165">
    <property type="term" value="P:signal transduction"/>
    <property type="evidence" value="ECO:0007669"/>
    <property type="project" value="InterPro"/>
</dbReference>
<accession>A0A450SY19</accession>
<gene>
    <name evidence="7" type="ORF">BECKDK2373C_GA0170839_10692</name>
</gene>
<dbReference type="EMBL" id="CAADEY010000069">
    <property type="protein sequence ID" value="VFJ58997.1"/>
    <property type="molecule type" value="Genomic_DNA"/>
</dbReference>
<keyword evidence="2" id="KW-0677">Repeat</keyword>
<dbReference type="InterPro" id="IPR000157">
    <property type="entry name" value="TIR_dom"/>
</dbReference>
<feature type="domain" description="TIR" evidence="5">
    <location>
        <begin position="148"/>
        <end position="272"/>
    </location>
</feature>
<dbReference type="Gene3D" id="3.40.50.300">
    <property type="entry name" value="P-loop containing nucleotide triphosphate hydrolases"/>
    <property type="match status" value="1"/>
</dbReference>
<dbReference type="InterPro" id="IPR054737">
    <property type="entry name" value="NNH6"/>
</dbReference>
<keyword evidence="1 3" id="KW-0853">WD repeat</keyword>
<dbReference type="Pfam" id="PF13676">
    <property type="entry name" value="TIR_2"/>
    <property type="match status" value="1"/>
</dbReference>
<proteinExistence type="predicted"/>
<dbReference type="InterPro" id="IPR001680">
    <property type="entry name" value="WD40_rpt"/>
</dbReference>
<dbReference type="SUPFAM" id="SSF50998">
    <property type="entry name" value="Quinoprotein alcohol dehydrogenase-like"/>
    <property type="match status" value="2"/>
</dbReference>
<dbReference type="SUPFAM" id="SSF52200">
    <property type="entry name" value="Toll/Interleukin receptor TIR domain"/>
    <property type="match status" value="1"/>
</dbReference>
<dbReference type="SMART" id="SM00320">
    <property type="entry name" value="WD40"/>
    <property type="match status" value="14"/>
</dbReference>
<evidence type="ECO:0000259" key="5">
    <source>
        <dbReference type="Pfam" id="PF13676"/>
    </source>
</evidence>
<feature type="repeat" description="WD" evidence="3">
    <location>
        <begin position="1116"/>
        <end position="1157"/>
    </location>
</feature>
<evidence type="ECO:0000259" key="6">
    <source>
        <dbReference type="Pfam" id="PF22737"/>
    </source>
</evidence>
<dbReference type="Gene3D" id="2.160.20.80">
    <property type="entry name" value="E3 ubiquitin-protein ligase SopA"/>
    <property type="match status" value="1"/>
</dbReference>
<feature type="repeat" description="WD" evidence="3">
    <location>
        <begin position="1662"/>
        <end position="1703"/>
    </location>
</feature>